<dbReference type="InterPro" id="IPR018723">
    <property type="entry name" value="DUF2254_membrane"/>
</dbReference>
<gene>
    <name evidence="2" type="ORF">AB8998_14415</name>
</gene>
<keyword evidence="3" id="KW-1185">Reference proteome</keyword>
<evidence type="ECO:0000256" key="1">
    <source>
        <dbReference type="SAM" id="Phobius"/>
    </source>
</evidence>
<name>A0ABV4C496_9MYCO</name>
<keyword evidence="1" id="KW-0472">Membrane</keyword>
<accession>A0ABV4C496</accession>
<sequence>MTFLYALVVEQGLKPGAPVPRLAVSAATVFVFASAVLFMIYVGRVAYMMRASTIIGEIGDLAGAVLEGRYPSDTAPPDTIGELPEAHRVIAARERGMLVTIAESAVATQAARAVCIVALKIRVGDFVPLGAPLFMVHGTPDDLDRLVDGTCKHLEFGTERTLQQDVAFGFRQLIDMIEKALSPAVNDPTTACQALDTLHDLLRRLATRPPVSEAVCGPGGELRLVMPRYQFADLLEVTVGEALRYGSDAAQVPEPIERMLADLAEAAHPEHRDAVRRAQQEADA</sequence>
<dbReference type="Pfam" id="PF10011">
    <property type="entry name" value="DUF2254"/>
    <property type="match status" value="1"/>
</dbReference>
<dbReference type="RefSeq" id="WP_369738518.1">
    <property type="nucleotide sequence ID" value="NZ_JBGEDP010000001.1"/>
</dbReference>
<organism evidence="2 3">
    <name type="scientific">Mycobacterium servetii</name>
    <dbReference type="NCBI Taxonomy" id="3237418"/>
    <lineage>
        <taxon>Bacteria</taxon>
        <taxon>Bacillati</taxon>
        <taxon>Actinomycetota</taxon>
        <taxon>Actinomycetes</taxon>
        <taxon>Mycobacteriales</taxon>
        <taxon>Mycobacteriaceae</taxon>
        <taxon>Mycobacterium</taxon>
    </lineage>
</organism>
<reference evidence="2 3" key="1">
    <citation type="submission" date="2024-08" db="EMBL/GenBank/DDBJ databases">
        <title>Mycobacterium servetensis sp. nov., a novel rapid-growing mycobacterial species recovered from a human patient in Zaragoza, Spain.</title>
        <authorList>
            <person name="Tristancho-Baro A.I."/>
            <person name="Buenestado-Serrano S."/>
            <person name="Garcia De Viedma D."/>
            <person name="Milagro-Beamonte A."/>
            <person name="Burillo N."/>
            <person name="Sanz S."/>
            <person name="Lopez-Calleja A.I."/>
            <person name="Penas-Utrilla D."/>
            <person name="Guardingo M."/>
            <person name="Garcia M.J."/>
            <person name="Vinuelas-Bayon J."/>
        </authorList>
    </citation>
    <scope>NUCLEOTIDE SEQUENCE [LARGE SCALE GENOMIC DNA]</scope>
    <source>
        <strain evidence="3">HUMS_12744610</strain>
    </source>
</reference>
<dbReference type="Proteomes" id="UP001564760">
    <property type="component" value="Unassembled WGS sequence"/>
</dbReference>
<evidence type="ECO:0000313" key="2">
    <source>
        <dbReference type="EMBL" id="MEY8016110.1"/>
    </source>
</evidence>
<feature type="transmembrane region" description="Helical" evidence="1">
    <location>
        <begin position="22"/>
        <end position="42"/>
    </location>
</feature>
<keyword evidence="1" id="KW-0812">Transmembrane</keyword>
<dbReference type="EMBL" id="JBGEDP010000001">
    <property type="protein sequence ID" value="MEY8016110.1"/>
    <property type="molecule type" value="Genomic_DNA"/>
</dbReference>
<evidence type="ECO:0000313" key="3">
    <source>
        <dbReference type="Proteomes" id="UP001564760"/>
    </source>
</evidence>
<protein>
    <submittedName>
        <fullName evidence="2">DUF2254 family protein</fullName>
    </submittedName>
</protein>
<keyword evidence="1" id="KW-1133">Transmembrane helix</keyword>
<proteinExistence type="predicted"/>
<comment type="caution">
    <text evidence="2">The sequence shown here is derived from an EMBL/GenBank/DDBJ whole genome shotgun (WGS) entry which is preliminary data.</text>
</comment>